<accession>A0A8T0GT42</accession>
<keyword evidence="3" id="KW-0238">DNA-binding</keyword>
<feature type="compositionally biased region" description="Low complexity" evidence="6">
    <location>
        <begin position="50"/>
        <end position="64"/>
    </location>
</feature>
<feature type="region of interest" description="Disordered" evidence="6">
    <location>
        <begin position="299"/>
        <end position="323"/>
    </location>
</feature>
<evidence type="ECO:0000313" key="8">
    <source>
        <dbReference type="EMBL" id="KAG0562170.1"/>
    </source>
</evidence>
<feature type="domain" description="AP2/ERF" evidence="7">
    <location>
        <begin position="232"/>
        <end position="290"/>
    </location>
</feature>
<keyword evidence="9" id="KW-1185">Reference proteome</keyword>
<dbReference type="SMART" id="SM00380">
    <property type="entry name" value="AP2"/>
    <property type="match status" value="1"/>
</dbReference>
<dbReference type="GO" id="GO:0003677">
    <property type="term" value="F:DNA binding"/>
    <property type="evidence" value="ECO:0007669"/>
    <property type="project" value="UniProtKB-KW"/>
</dbReference>
<dbReference type="GO" id="GO:0005634">
    <property type="term" value="C:nucleus"/>
    <property type="evidence" value="ECO:0007669"/>
    <property type="project" value="UniProtKB-SubCell"/>
</dbReference>
<dbReference type="PANTHER" id="PTHR31190:SF287">
    <property type="entry name" value="DEVELOPMENT RELATED ERF PROTEIN"/>
    <property type="match status" value="1"/>
</dbReference>
<comment type="subcellular location">
    <subcellularLocation>
        <location evidence="1">Nucleus</location>
    </subcellularLocation>
</comment>
<dbReference type="EMBL" id="CM026430">
    <property type="protein sequence ID" value="KAG0562170.1"/>
    <property type="molecule type" value="Genomic_DNA"/>
</dbReference>
<dbReference type="CDD" id="cd00018">
    <property type="entry name" value="AP2"/>
    <property type="match status" value="1"/>
</dbReference>
<proteinExistence type="predicted"/>
<evidence type="ECO:0000256" key="5">
    <source>
        <dbReference type="ARBA" id="ARBA00023242"/>
    </source>
</evidence>
<dbReference type="Gene3D" id="3.30.730.10">
    <property type="entry name" value="AP2/ERF domain"/>
    <property type="match status" value="1"/>
</dbReference>
<dbReference type="GO" id="GO:0009873">
    <property type="term" value="P:ethylene-activated signaling pathway"/>
    <property type="evidence" value="ECO:0007669"/>
    <property type="project" value="InterPro"/>
</dbReference>
<dbReference type="SUPFAM" id="SSF54171">
    <property type="entry name" value="DNA-binding domain"/>
    <property type="match status" value="1"/>
</dbReference>
<protein>
    <recommendedName>
        <fullName evidence="7">AP2/ERF domain-containing protein</fullName>
    </recommendedName>
</protein>
<evidence type="ECO:0000259" key="7">
    <source>
        <dbReference type="PROSITE" id="PS51032"/>
    </source>
</evidence>
<name>A0A8T0GT42_CERPU</name>
<keyword evidence="4" id="KW-0804">Transcription</keyword>
<feature type="region of interest" description="Disordered" evidence="6">
    <location>
        <begin position="199"/>
        <end position="234"/>
    </location>
</feature>
<feature type="compositionally biased region" description="Pro residues" evidence="6">
    <location>
        <begin position="210"/>
        <end position="219"/>
    </location>
</feature>
<evidence type="ECO:0000256" key="2">
    <source>
        <dbReference type="ARBA" id="ARBA00023015"/>
    </source>
</evidence>
<evidence type="ECO:0000256" key="1">
    <source>
        <dbReference type="ARBA" id="ARBA00004123"/>
    </source>
</evidence>
<dbReference type="PANTHER" id="PTHR31190">
    <property type="entry name" value="DNA-BINDING DOMAIN"/>
    <property type="match status" value="1"/>
</dbReference>
<dbReference type="GO" id="GO:0003700">
    <property type="term" value="F:DNA-binding transcription factor activity"/>
    <property type="evidence" value="ECO:0007669"/>
    <property type="project" value="InterPro"/>
</dbReference>
<keyword evidence="2" id="KW-0805">Transcription regulation</keyword>
<feature type="compositionally biased region" description="Polar residues" evidence="6">
    <location>
        <begin position="308"/>
        <end position="323"/>
    </location>
</feature>
<dbReference type="Pfam" id="PF00847">
    <property type="entry name" value="AP2"/>
    <property type="match status" value="1"/>
</dbReference>
<evidence type="ECO:0000256" key="4">
    <source>
        <dbReference type="ARBA" id="ARBA00023163"/>
    </source>
</evidence>
<keyword evidence="5" id="KW-0539">Nucleus</keyword>
<evidence type="ECO:0000256" key="6">
    <source>
        <dbReference type="SAM" id="MobiDB-lite"/>
    </source>
</evidence>
<feature type="region of interest" description="Disordered" evidence="6">
    <location>
        <begin position="1"/>
        <end position="79"/>
    </location>
</feature>
<dbReference type="PRINTS" id="PR00367">
    <property type="entry name" value="ETHRSPELEMNT"/>
</dbReference>
<evidence type="ECO:0000313" key="9">
    <source>
        <dbReference type="Proteomes" id="UP000822688"/>
    </source>
</evidence>
<dbReference type="InterPro" id="IPR001471">
    <property type="entry name" value="AP2/ERF_dom"/>
</dbReference>
<dbReference type="InterPro" id="IPR016177">
    <property type="entry name" value="DNA-bd_dom_sf"/>
</dbReference>
<evidence type="ECO:0000256" key="3">
    <source>
        <dbReference type="ARBA" id="ARBA00023125"/>
    </source>
</evidence>
<reference evidence="8" key="1">
    <citation type="submission" date="2020-06" db="EMBL/GenBank/DDBJ databases">
        <title>WGS assembly of Ceratodon purpureus strain R40.</title>
        <authorList>
            <person name="Carey S.B."/>
            <person name="Jenkins J."/>
            <person name="Shu S."/>
            <person name="Lovell J.T."/>
            <person name="Sreedasyam A."/>
            <person name="Maumus F."/>
            <person name="Tiley G.P."/>
            <person name="Fernandez-Pozo N."/>
            <person name="Barry K."/>
            <person name="Chen C."/>
            <person name="Wang M."/>
            <person name="Lipzen A."/>
            <person name="Daum C."/>
            <person name="Saski C.A."/>
            <person name="Payton A.C."/>
            <person name="Mcbreen J.C."/>
            <person name="Conrad R.E."/>
            <person name="Kollar L.M."/>
            <person name="Olsson S."/>
            <person name="Huttunen S."/>
            <person name="Landis J.B."/>
            <person name="Wickett N.J."/>
            <person name="Johnson M.G."/>
            <person name="Rensing S.A."/>
            <person name="Grimwood J."/>
            <person name="Schmutz J."/>
            <person name="Mcdaniel S.F."/>
        </authorList>
    </citation>
    <scope>NUCLEOTIDE SEQUENCE</scope>
    <source>
        <strain evidence="8">R40</strain>
    </source>
</reference>
<dbReference type="FunFam" id="3.30.730.10:FF:000001">
    <property type="entry name" value="Ethylene-responsive transcription factor 2"/>
    <property type="match status" value="1"/>
</dbReference>
<dbReference type="Proteomes" id="UP000822688">
    <property type="component" value="Chromosome 9"/>
</dbReference>
<dbReference type="InterPro" id="IPR044808">
    <property type="entry name" value="ERF_plant"/>
</dbReference>
<dbReference type="AlphaFoldDB" id="A0A8T0GT42"/>
<organism evidence="8 9">
    <name type="scientific">Ceratodon purpureus</name>
    <name type="common">Fire moss</name>
    <name type="synonym">Dicranum purpureum</name>
    <dbReference type="NCBI Taxonomy" id="3225"/>
    <lineage>
        <taxon>Eukaryota</taxon>
        <taxon>Viridiplantae</taxon>
        <taxon>Streptophyta</taxon>
        <taxon>Embryophyta</taxon>
        <taxon>Bryophyta</taxon>
        <taxon>Bryophytina</taxon>
        <taxon>Bryopsida</taxon>
        <taxon>Dicranidae</taxon>
        <taxon>Pseudoditrichales</taxon>
        <taxon>Ditrichaceae</taxon>
        <taxon>Ceratodon</taxon>
    </lineage>
</organism>
<sequence>MGGPTSESDFAVPDILPTPRMTFTDFPMSPDFLNCSPRWPEVQSPGEAVSSGSLSDDSGASASEGEGGQEPRRQRKVSRVMEMSKNLKKALGSNLAEQMRLKVGDLVNMESPNAKPRSCRSNKPLSELVIPSITQPEPAFQLGDITNMSAPIVFTPSSSKRVQFQALSMPGYGTTEPLLPLDENNSDDMYIRALLDSASHPTTSKTQQPEAPPQAPEPKPSTTNPKLAKAPHYRGVRQRPWGKFAAEIRDSAKNGARVWLGTFDTAELAALAYDRAALKMRGSRALLNFPLKATTALSNPDSFPAPPVSSTSTRKYQTSSATSQANLTYTERYPPVITTSSFIPKTKRPLASTVPEPAKRLRVEDIVMS</sequence>
<dbReference type="InterPro" id="IPR036955">
    <property type="entry name" value="AP2/ERF_dom_sf"/>
</dbReference>
<dbReference type="PROSITE" id="PS51032">
    <property type="entry name" value="AP2_ERF"/>
    <property type="match status" value="1"/>
</dbReference>
<comment type="caution">
    <text evidence="8">The sequence shown here is derived from an EMBL/GenBank/DDBJ whole genome shotgun (WGS) entry which is preliminary data.</text>
</comment>
<gene>
    <name evidence="8" type="ORF">KC19_9G123400</name>
</gene>